<sequence length="289" mass="31954">MSAYSDQFWQSPDGLRLHYRDYAGPQDQPKDRPVILCLPGLTRNARDFAGLAERLSPQWRVLCPEMRGRGDSDYAKNSQTYNPMQYVADVNALLEQAGVDRFVAIGTSLGGLMTMVLAMIDAKRIAGAVLNDIGPVIEASGLARIRDYVGQARSYPTWMHAARDLEEEHGAAFPDYDAHQWLAMAKRVMTLGQNGRIVYDYDMKLAEPFEKPGAEAGVDLWPGYLALTGRPLLLLRGELSDILSTATLEEMARRIPDAVAVNVSRVGHAPTLDEPEAVAAIERLLERVV</sequence>
<dbReference type="Pfam" id="PF00561">
    <property type="entry name" value="Abhydrolase_1"/>
    <property type="match status" value="1"/>
</dbReference>
<dbReference type="GO" id="GO:0016020">
    <property type="term" value="C:membrane"/>
    <property type="evidence" value="ECO:0007669"/>
    <property type="project" value="TreeGrafter"/>
</dbReference>
<dbReference type="AlphaFoldDB" id="A0A3S2USR8"/>
<evidence type="ECO:0000259" key="1">
    <source>
        <dbReference type="Pfam" id="PF00561"/>
    </source>
</evidence>
<keyword evidence="3" id="KW-1185">Reference proteome</keyword>
<keyword evidence="2" id="KW-0378">Hydrolase</keyword>
<proteinExistence type="predicted"/>
<dbReference type="PANTHER" id="PTHR43798">
    <property type="entry name" value="MONOACYLGLYCEROL LIPASE"/>
    <property type="match status" value="1"/>
</dbReference>
<evidence type="ECO:0000313" key="2">
    <source>
        <dbReference type="EMBL" id="RVU05325.1"/>
    </source>
</evidence>
<dbReference type="GO" id="GO:0016787">
    <property type="term" value="F:hydrolase activity"/>
    <property type="evidence" value="ECO:0007669"/>
    <property type="project" value="UniProtKB-KW"/>
</dbReference>
<name>A0A3S2USR8_9SPHN</name>
<dbReference type="EMBL" id="SACO01000005">
    <property type="protein sequence ID" value="RVU05325.1"/>
    <property type="molecule type" value="Genomic_DNA"/>
</dbReference>
<dbReference type="InterPro" id="IPR050266">
    <property type="entry name" value="AB_hydrolase_sf"/>
</dbReference>
<dbReference type="InterPro" id="IPR029058">
    <property type="entry name" value="AB_hydrolase_fold"/>
</dbReference>
<protein>
    <submittedName>
        <fullName evidence="2">Alpha/beta hydrolase</fullName>
    </submittedName>
</protein>
<organism evidence="2 3">
    <name type="scientific">Novosphingobium umbonatum</name>
    <dbReference type="NCBI Taxonomy" id="1908524"/>
    <lineage>
        <taxon>Bacteria</taxon>
        <taxon>Pseudomonadati</taxon>
        <taxon>Pseudomonadota</taxon>
        <taxon>Alphaproteobacteria</taxon>
        <taxon>Sphingomonadales</taxon>
        <taxon>Sphingomonadaceae</taxon>
        <taxon>Novosphingobium</taxon>
    </lineage>
</organism>
<feature type="domain" description="AB hydrolase-1" evidence="1">
    <location>
        <begin position="33"/>
        <end position="274"/>
    </location>
</feature>
<dbReference type="OrthoDB" id="9791366at2"/>
<evidence type="ECO:0000313" key="3">
    <source>
        <dbReference type="Proteomes" id="UP000282837"/>
    </source>
</evidence>
<dbReference type="PANTHER" id="PTHR43798:SF33">
    <property type="entry name" value="HYDROLASE, PUTATIVE (AFU_ORTHOLOGUE AFUA_2G14860)-RELATED"/>
    <property type="match status" value="1"/>
</dbReference>
<dbReference type="Gene3D" id="3.40.50.1820">
    <property type="entry name" value="alpha/beta hydrolase"/>
    <property type="match status" value="1"/>
</dbReference>
<comment type="caution">
    <text evidence="2">The sequence shown here is derived from an EMBL/GenBank/DDBJ whole genome shotgun (WGS) entry which is preliminary data.</text>
</comment>
<dbReference type="Proteomes" id="UP000282837">
    <property type="component" value="Unassembled WGS sequence"/>
</dbReference>
<reference evidence="2 3" key="1">
    <citation type="submission" date="2019-01" db="EMBL/GenBank/DDBJ databases">
        <authorList>
            <person name="Chen W.-M."/>
        </authorList>
    </citation>
    <scope>NUCLEOTIDE SEQUENCE [LARGE SCALE GENOMIC DNA]</scope>
    <source>
        <strain evidence="2 3">FSY-9</strain>
    </source>
</reference>
<dbReference type="RefSeq" id="WP_127708262.1">
    <property type="nucleotide sequence ID" value="NZ_SACO01000005.1"/>
</dbReference>
<accession>A0A3S2USR8</accession>
<gene>
    <name evidence="2" type="ORF">EOE18_08390</name>
</gene>
<dbReference type="SUPFAM" id="SSF53474">
    <property type="entry name" value="alpha/beta-Hydrolases"/>
    <property type="match status" value="1"/>
</dbReference>
<dbReference type="InterPro" id="IPR000073">
    <property type="entry name" value="AB_hydrolase_1"/>
</dbReference>